<protein>
    <submittedName>
        <fullName evidence="2">Putative phosphoribosyl transferase</fullName>
    </submittedName>
</protein>
<proteinExistence type="predicted"/>
<keyword evidence="2" id="KW-0808">Transferase</keyword>
<dbReference type="Proteomes" id="UP000576969">
    <property type="component" value="Unassembled WGS sequence"/>
</dbReference>
<gene>
    <name evidence="2" type="ORF">BJ991_002389</name>
</gene>
<dbReference type="EMBL" id="JACCBV010000001">
    <property type="protein sequence ID" value="NYE20361.1"/>
    <property type="molecule type" value="Genomic_DNA"/>
</dbReference>
<accession>A0A7Y9KK51</accession>
<keyword evidence="3" id="KW-1185">Reference proteome</keyword>
<feature type="domain" description="Phosphoribosyltransferase" evidence="1">
    <location>
        <begin position="18"/>
        <end position="184"/>
    </location>
</feature>
<sequence length="221" mass="23262">MAIFADRADAGRVLAAALERWRGTDAIVFGIPRGGVVVAAEVARVLSLPLAAVVVRKLGAAHHEEFAVGAIAEDVRFISPEAVRTGFTTPDELAAVEQREREELARRTRLFGASAIDVSGRTALVVDDGIATGATATVACRSLRARGASTIVLAVPVAPVDFSPEQEAVDEYVCPNRVRDFWAVGQFFRDFRQTTDDEVIRLLAASSGGAEAAAGDTTAGA</sequence>
<dbReference type="GO" id="GO:0016740">
    <property type="term" value="F:transferase activity"/>
    <property type="evidence" value="ECO:0007669"/>
    <property type="project" value="UniProtKB-KW"/>
</dbReference>
<evidence type="ECO:0000259" key="1">
    <source>
        <dbReference type="Pfam" id="PF00156"/>
    </source>
</evidence>
<organism evidence="2 3">
    <name type="scientific">Microbacterium immunditiarum</name>
    <dbReference type="NCBI Taxonomy" id="337480"/>
    <lineage>
        <taxon>Bacteria</taxon>
        <taxon>Bacillati</taxon>
        <taxon>Actinomycetota</taxon>
        <taxon>Actinomycetes</taxon>
        <taxon>Micrococcales</taxon>
        <taxon>Microbacteriaceae</taxon>
        <taxon>Microbacterium</taxon>
    </lineage>
</organism>
<name>A0A7Y9KK51_9MICO</name>
<dbReference type="AlphaFoldDB" id="A0A7Y9KK51"/>
<evidence type="ECO:0000313" key="2">
    <source>
        <dbReference type="EMBL" id="NYE20361.1"/>
    </source>
</evidence>
<evidence type="ECO:0000313" key="3">
    <source>
        <dbReference type="Proteomes" id="UP000576969"/>
    </source>
</evidence>
<dbReference type="Pfam" id="PF00156">
    <property type="entry name" value="Pribosyltran"/>
    <property type="match status" value="1"/>
</dbReference>
<dbReference type="SUPFAM" id="SSF53271">
    <property type="entry name" value="PRTase-like"/>
    <property type="match status" value="1"/>
</dbReference>
<dbReference type="RefSeq" id="WP_179490253.1">
    <property type="nucleotide sequence ID" value="NZ_JACCBV010000001.1"/>
</dbReference>
<dbReference type="Gene3D" id="3.40.50.2020">
    <property type="match status" value="1"/>
</dbReference>
<dbReference type="Gene3D" id="3.30.1310.20">
    <property type="entry name" value="PRTase-like"/>
    <property type="match status" value="1"/>
</dbReference>
<dbReference type="InterPro" id="IPR029057">
    <property type="entry name" value="PRTase-like"/>
</dbReference>
<reference evidence="2 3" key="1">
    <citation type="submission" date="2020-07" db="EMBL/GenBank/DDBJ databases">
        <title>Sequencing the genomes of 1000 actinobacteria strains.</title>
        <authorList>
            <person name="Klenk H.-P."/>
        </authorList>
    </citation>
    <scope>NUCLEOTIDE SEQUENCE [LARGE SCALE GENOMIC DNA]</scope>
    <source>
        <strain evidence="2 3">DSM 24662</strain>
    </source>
</reference>
<dbReference type="InterPro" id="IPR000836">
    <property type="entry name" value="PRTase_dom"/>
</dbReference>
<comment type="caution">
    <text evidence="2">The sequence shown here is derived from an EMBL/GenBank/DDBJ whole genome shotgun (WGS) entry which is preliminary data.</text>
</comment>
<dbReference type="CDD" id="cd06223">
    <property type="entry name" value="PRTases_typeI"/>
    <property type="match status" value="1"/>
</dbReference>